<protein>
    <submittedName>
        <fullName evidence="6">PLP-dependent aminotransferase family protein</fullName>
    </submittedName>
</protein>
<dbReference type="SUPFAM" id="SSF53383">
    <property type="entry name" value="PLP-dependent transferases"/>
    <property type="match status" value="1"/>
</dbReference>
<accession>A0A6N7L413</accession>
<dbReference type="InterPro" id="IPR004839">
    <property type="entry name" value="Aminotransferase_I/II_large"/>
</dbReference>
<dbReference type="GO" id="GO:0030170">
    <property type="term" value="F:pyridoxal phosphate binding"/>
    <property type="evidence" value="ECO:0007669"/>
    <property type="project" value="InterPro"/>
</dbReference>
<dbReference type="OrthoDB" id="199743at2"/>
<dbReference type="InterPro" id="IPR015422">
    <property type="entry name" value="PyrdxlP-dep_Trfase_small"/>
</dbReference>
<organism evidence="6 7">
    <name type="scientific">Streptomyces kaniharaensis</name>
    <dbReference type="NCBI Taxonomy" id="212423"/>
    <lineage>
        <taxon>Bacteria</taxon>
        <taxon>Bacillati</taxon>
        <taxon>Actinomycetota</taxon>
        <taxon>Actinomycetes</taxon>
        <taxon>Kitasatosporales</taxon>
        <taxon>Streptomycetaceae</taxon>
        <taxon>Streptomyces</taxon>
    </lineage>
</organism>
<proteinExistence type="predicted"/>
<reference evidence="6 7" key="1">
    <citation type="submission" date="2019-09" db="EMBL/GenBank/DDBJ databases">
        <title>Genome Sequences of Streptomyces kaniharaensis ATCC 21070.</title>
        <authorList>
            <person name="Zhu W."/>
            <person name="De Crecy-Lagard V."/>
            <person name="Richards N.G."/>
        </authorList>
    </citation>
    <scope>NUCLEOTIDE SEQUENCE [LARGE SCALE GENOMIC DNA]</scope>
    <source>
        <strain evidence="6 7">SF-557</strain>
    </source>
</reference>
<evidence type="ECO:0000313" key="6">
    <source>
        <dbReference type="EMBL" id="MQS16623.1"/>
    </source>
</evidence>
<dbReference type="InterPro" id="IPR050859">
    <property type="entry name" value="Class-I_PLP-dep_aminotransf"/>
</dbReference>
<dbReference type="Gene3D" id="3.90.1150.10">
    <property type="entry name" value="Aspartate Aminotransferase, domain 1"/>
    <property type="match status" value="1"/>
</dbReference>
<feature type="domain" description="Aminotransferase class I/classII large" evidence="5">
    <location>
        <begin position="73"/>
        <end position="422"/>
    </location>
</feature>
<evidence type="ECO:0000313" key="7">
    <source>
        <dbReference type="Proteomes" id="UP000450000"/>
    </source>
</evidence>
<gene>
    <name evidence="6" type="ORF">F7Q99_31665</name>
</gene>
<evidence type="ECO:0000256" key="3">
    <source>
        <dbReference type="ARBA" id="ARBA00022679"/>
    </source>
</evidence>
<evidence type="ECO:0000256" key="1">
    <source>
        <dbReference type="ARBA" id="ARBA00001933"/>
    </source>
</evidence>
<keyword evidence="7" id="KW-1185">Reference proteome</keyword>
<dbReference type="Pfam" id="PF00155">
    <property type="entry name" value="Aminotran_1_2"/>
    <property type="match status" value="1"/>
</dbReference>
<dbReference type="GO" id="GO:1901605">
    <property type="term" value="P:alpha-amino acid metabolic process"/>
    <property type="evidence" value="ECO:0007669"/>
    <property type="project" value="TreeGrafter"/>
</dbReference>
<dbReference type="Proteomes" id="UP000450000">
    <property type="component" value="Unassembled WGS sequence"/>
</dbReference>
<sequence>METLLHTSALHASLEDDALNSMNFLNEIAQRFPDAISFAAGRPYEGFFDSGLVHDYLRRFEQYLREEKGYDEAQVRRTLFQYGRTKGIVHELIARHLELDEGIIVDPESVVVTVGCQEAMFLVLRALRADERDAVLAMSPSYVGLSGAARLVDMPVLEVAEGPDGVDLDRLEEAVLGARARGMRPRACYLVPDFSNPSGSQLSLANRHLLLDLAERLDLLLLEDNPYGYFGADGERLPTLKSLDTRGRVVYLGSFAKTGLPGARIGYAVADQRVATATGRVGLLADELSKIKSMLTVNTSPIAQAVIAGKLLTHDCNLYGANEREIALYRDNLRRLLAGLERHFPRDGGSGVSWNVPRGGFFTVLTVPFPADDALLEISARDHGVLWTPMSYFSSDPAAAHQLRLSYSQVTVEQIDQGLERLAALVTSRQPGSA</sequence>
<dbReference type="CDD" id="cd00609">
    <property type="entry name" value="AAT_like"/>
    <property type="match status" value="1"/>
</dbReference>
<keyword evidence="3 6" id="KW-0808">Transferase</keyword>
<dbReference type="GO" id="GO:0008483">
    <property type="term" value="F:transaminase activity"/>
    <property type="evidence" value="ECO:0007669"/>
    <property type="project" value="UniProtKB-KW"/>
</dbReference>
<dbReference type="PANTHER" id="PTHR42790:SF19">
    <property type="entry name" value="KYNURENINE_ALPHA-AMINOADIPATE AMINOTRANSFERASE, MITOCHONDRIAL"/>
    <property type="match status" value="1"/>
</dbReference>
<name>A0A6N7L413_9ACTN</name>
<dbReference type="PANTHER" id="PTHR42790">
    <property type="entry name" value="AMINOTRANSFERASE"/>
    <property type="match status" value="1"/>
</dbReference>
<dbReference type="AlphaFoldDB" id="A0A6N7L413"/>
<comment type="cofactor">
    <cofactor evidence="1">
        <name>pyridoxal 5'-phosphate</name>
        <dbReference type="ChEBI" id="CHEBI:597326"/>
    </cofactor>
</comment>
<evidence type="ECO:0000259" key="5">
    <source>
        <dbReference type="Pfam" id="PF00155"/>
    </source>
</evidence>
<dbReference type="Gene3D" id="3.40.640.10">
    <property type="entry name" value="Type I PLP-dependent aspartate aminotransferase-like (Major domain)"/>
    <property type="match status" value="1"/>
</dbReference>
<dbReference type="RefSeq" id="WP_153467918.1">
    <property type="nucleotide sequence ID" value="NZ_WBOF01000003.1"/>
</dbReference>
<dbReference type="InterPro" id="IPR015421">
    <property type="entry name" value="PyrdxlP-dep_Trfase_major"/>
</dbReference>
<keyword evidence="4" id="KW-0663">Pyridoxal phosphate</keyword>
<dbReference type="InterPro" id="IPR015424">
    <property type="entry name" value="PyrdxlP-dep_Trfase"/>
</dbReference>
<keyword evidence="2 6" id="KW-0032">Aminotransferase</keyword>
<comment type="caution">
    <text evidence="6">The sequence shown here is derived from an EMBL/GenBank/DDBJ whole genome shotgun (WGS) entry which is preliminary data.</text>
</comment>
<evidence type="ECO:0000256" key="4">
    <source>
        <dbReference type="ARBA" id="ARBA00022898"/>
    </source>
</evidence>
<evidence type="ECO:0000256" key="2">
    <source>
        <dbReference type="ARBA" id="ARBA00022576"/>
    </source>
</evidence>
<dbReference type="EMBL" id="WBOF01000003">
    <property type="protein sequence ID" value="MQS16623.1"/>
    <property type="molecule type" value="Genomic_DNA"/>
</dbReference>